<dbReference type="EC" id="5.6.2.1" evidence="3"/>
<dbReference type="KEGG" id="daa:AKL17_4262"/>
<feature type="domain" description="DNA topoisomerase I catalytic core eukaryotic-type" evidence="7">
    <location>
        <begin position="42"/>
        <end position="219"/>
    </location>
</feature>
<feature type="domain" description="DNA topoisomerase IB N-terminal" evidence="8">
    <location>
        <begin position="2"/>
        <end position="24"/>
    </location>
</feature>
<dbReference type="AlphaFoldDB" id="A0A159Z7P0"/>
<evidence type="ECO:0000259" key="7">
    <source>
        <dbReference type="Pfam" id="PF01028"/>
    </source>
</evidence>
<dbReference type="RefSeq" id="WP_335339709.1">
    <property type="nucleotide sequence ID" value="NZ_CP012661.1"/>
</dbReference>
<evidence type="ECO:0000256" key="4">
    <source>
        <dbReference type="ARBA" id="ARBA00023029"/>
    </source>
</evidence>
<dbReference type="PROSITE" id="PS52038">
    <property type="entry name" value="TOPO_IB_2"/>
    <property type="match status" value="1"/>
</dbReference>
<proteinExistence type="inferred from homology"/>
<evidence type="ECO:0000256" key="1">
    <source>
        <dbReference type="ARBA" id="ARBA00000213"/>
    </source>
</evidence>
<dbReference type="STRING" id="1335048.AKL17_4262"/>
<organism evidence="9 10">
    <name type="scientific">Frigidibacter mobilis</name>
    <dbReference type="NCBI Taxonomy" id="1335048"/>
    <lineage>
        <taxon>Bacteria</taxon>
        <taxon>Pseudomonadati</taxon>
        <taxon>Pseudomonadota</taxon>
        <taxon>Alphaproteobacteria</taxon>
        <taxon>Rhodobacterales</taxon>
        <taxon>Paracoccaceae</taxon>
        <taxon>Frigidibacter</taxon>
    </lineage>
</organism>
<dbReference type="GO" id="GO:0003917">
    <property type="term" value="F:DNA topoisomerase type I (single strand cut, ATP-independent) activity"/>
    <property type="evidence" value="ECO:0007669"/>
    <property type="project" value="UniProtKB-EC"/>
</dbReference>
<protein>
    <recommendedName>
        <fullName evidence="3">DNA topoisomerase</fullName>
        <ecNumber evidence="3">5.6.2.1</ecNumber>
    </recommendedName>
</protein>
<dbReference type="InterPro" id="IPR013500">
    <property type="entry name" value="TopoI_cat_euk"/>
</dbReference>
<dbReference type="Gene3D" id="3.90.15.10">
    <property type="entry name" value="Topoisomerase I, Chain A, domain 3"/>
    <property type="match status" value="1"/>
</dbReference>
<dbReference type="Pfam" id="PF21338">
    <property type="entry name" value="Top1B_N_bact"/>
    <property type="match status" value="1"/>
</dbReference>
<comment type="similarity">
    <text evidence="2">Belongs to the type IB topoisomerase family.</text>
</comment>
<name>A0A159Z7P0_9RHOB</name>
<dbReference type="PRINTS" id="PR00416">
    <property type="entry name" value="EUTPISMRASEI"/>
</dbReference>
<dbReference type="Proteomes" id="UP000076128">
    <property type="component" value="Chromosome"/>
</dbReference>
<keyword evidence="4" id="KW-0799">Topoisomerase</keyword>
<dbReference type="Gene3D" id="3.30.66.10">
    <property type="entry name" value="DNA topoisomerase I domain"/>
    <property type="match status" value="1"/>
</dbReference>
<reference evidence="9 10" key="1">
    <citation type="submission" date="2015-09" db="EMBL/GenBank/DDBJ databases">
        <title>Complete genome sequence of Defluviimonas alba cai42t isolated from an oilfield in Xinjiang.</title>
        <authorList>
            <person name="Geng S."/>
            <person name="Pan X."/>
            <person name="Wu X."/>
        </authorList>
    </citation>
    <scope>NUCLEOTIDE SEQUENCE [LARGE SCALE GENOMIC DNA]</scope>
    <source>
        <strain evidence="10">cai42</strain>
    </source>
</reference>
<dbReference type="EMBL" id="CP012661">
    <property type="protein sequence ID" value="AMY71475.1"/>
    <property type="molecule type" value="Genomic_DNA"/>
</dbReference>
<dbReference type="PATRIC" id="fig|1335048.3.peg.4429"/>
<dbReference type="Gene3D" id="1.10.132.120">
    <property type="match status" value="1"/>
</dbReference>
<dbReference type="Pfam" id="PF01028">
    <property type="entry name" value="Topoisom_I"/>
    <property type="match status" value="1"/>
</dbReference>
<evidence type="ECO:0000256" key="6">
    <source>
        <dbReference type="ARBA" id="ARBA00023235"/>
    </source>
</evidence>
<evidence type="ECO:0000256" key="3">
    <source>
        <dbReference type="ARBA" id="ARBA00012891"/>
    </source>
</evidence>
<dbReference type="InterPro" id="IPR035447">
    <property type="entry name" value="DNA_topo_I_N_sf"/>
</dbReference>
<dbReference type="GO" id="GO:0006265">
    <property type="term" value="P:DNA topological change"/>
    <property type="evidence" value="ECO:0007669"/>
    <property type="project" value="InterPro"/>
</dbReference>
<evidence type="ECO:0000256" key="2">
    <source>
        <dbReference type="ARBA" id="ARBA00006645"/>
    </source>
</evidence>
<evidence type="ECO:0000313" key="9">
    <source>
        <dbReference type="EMBL" id="AMY71475.1"/>
    </source>
</evidence>
<keyword evidence="10" id="KW-1185">Reference proteome</keyword>
<evidence type="ECO:0000259" key="8">
    <source>
        <dbReference type="Pfam" id="PF21338"/>
    </source>
</evidence>
<dbReference type="InterPro" id="IPR001631">
    <property type="entry name" value="TopoI"/>
</dbReference>
<dbReference type="GO" id="GO:0003677">
    <property type="term" value="F:DNA binding"/>
    <property type="evidence" value="ECO:0007669"/>
    <property type="project" value="UniProtKB-KW"/>
</dbReference>
<dbReference type="InterPro" id="IPR011010">
    <property type="entry name" value="DNA_brk_join_enz"/>
</dbReference>
<dbReference type="InterPro" id="IPR049331">
    <property type="entry name" value="Top1B_N_bact"/>
</dbReference>
<keyword evidence="5" id="KW-0238">DNA-binding</keyword>
<dbReference type="SUPFAM" id="SSF55869">
    <property type="entry name" value="DNA topoisomerase I domain"/>
    <property type="match status" value="1"/>
</dbReference>
<sequence>MPPAYEDVWICPRPDGHLQATGRDARLRKQYRYHPDWTAFQAEKKYAGLPAFGAALPRIRRAILRDLQGEAGDQAFAIAAVLLLIDRLSIRVGNPAYASLNGSFGATTLRRRHLKLTAAGLRLDYTAKGGQRVRAAVADRTLNRVLTALDDLPGQSLAKWVDAEGATRPVTSDQVNARLAGLVGDAGATAKTFRTWNGSVAALEAALSEENPSIRSLSQAAASRLHNTPTVARGSYIHPQVIDFASESLDIRAALTLDLPPVQGLRLPERALLRLLEG</sequence>
<evidence type="ECO:0000256" key="5">
    <source>
        <dbReference type="ARBA" id="ARBA00023125"/>
    </source>
</evidence>
<keyword evidence="6 9" id="KW-0413">Isomerase</keyword>
<comment type="catalytic activity">
    <reaction evidence="1">
        <text>ATP-independent breakage of single-stranded DNA, followed by passage and rejoining.</text>
        <dbReference type="EC" id="5.6.2.1"/>
    </reaction>
</comment>
<dbReference type="InterPro" id="IPR014711">
    <property type="entry name" value="TopoI_cat_a-hlx-sub_euk"/>
</dbReference>
<accession>A0A159Z7P0</accession>
<gene>
    <name evidence="9" type="ORF">AKL17_4262</name>
</gene>
<dbReference type="SUPFAM" id="SSF56349">
    <property type="entry name" value="DNA breaking-rejoining enzymes"/>
    <property type="match status" value="1"/>
</dbReference>
<evidence type="ECO:0000313" key="10">
    <source>
        <dbReference type="Proteomes" id="UP000076128"/>
    </source>
</evidence>